<evidence type="ECO:0000256" key="1">
    <source>
        <dbReference type="ARBA" id="ARBA00000830"/>
    </source>
</evidence>
<comment type="pathway">
    <text evidence="2">Organic acid metabolism; glycolate biosynthesis; glycolate from 2-phosphoglycolate: step 1/1.</text>
</comment>
<accession>A0A0K2GJ61</accession>
<dbReference type="PANTHER" id="PTHR43434:SF1">
    <property type="entry name" value="PHOSPHOGLYCOLATE PHOSPHATASE"/>
    <property type="match status" value="1"/>
</dbReference>
<reference evidence="5 6" key="1">
    <citation type="journal article" date="2015" name="Proc. Natl. Acad. Sci. U.S.A.">
        <title>Expanded metabolic versatility of ubiquitous nitrite-oxidizing bacteria from the genus Nitrospira.</title>
        <authorList>
            <person name="Koch H."/>
            <person name="Lucker S."/>
            <person name="Albertsen M."/>
            <person name="Kitzinger K."/>
            <person name="Herbold C."/>
            <person name="Spieck E."/>
            <person name="Nielsen P.H."/>
            <person name="Wagner M."/>
            <person name="Daims H."/>
        </authorList>
    </citation>
    <scope>NUCLEOTIDE SEQUENCE [LARGE SCALE GENOMIC DNA]</scope>
    <source>
        <strain evidence="5 6">NSP M-1</strain>
    </source>
</reference>
<dbReference type="OrthoDB" id="9807630at2"/>
<evidence type="ECO:0000256" key="3">
    <source>
        <dbReference type="ARBA" id="ARBA00006171"/>
    </source>
</evidence>
<dbReference type="EC" id="3.1.3.18" evidence="4"/>
<dbReference type="NCBIfam" id="TIGR01549">
    <property type="entry name" value="HAD-SF-IA-v1"/>
    <property type="match status" value="1"/>
</dbReference>
<dbReference type="Pfam" id="PF13419">
    <property type="entry name" value="HAD_2"/>
    <property type="match status" value="1"/>
</dbReference>
<dbReference type="PANTHER" id="PTHR43434">
    <property type="entry name" value="PHOSPHOGLYCOLATE PHOSPHATASE"/>
    <property type="match status" value="1"/>
</dbReference>
<dbReference type="RefSeq" id="WP_083448285.1">
    <property type="nucleotide sequence ID" value="NZ_CP011801.1"/>
</dbReference>
<name>A0A0K2GJ61_NITMO</name>
<dbReference type="SFLD" id="SFLDS00003">
    <property type="entry name" value="Haloacid_Dehalogenase"/>
    <property type="match status" value="1"/>
</dbReference>
<comment type="catalytic activity">
    <reaction evidence="1">
        <text>2-phosphoglycolate + H2O = glycolate + phosphate</text>
        <dbReference type="Rhea" id="RHEA:14369"/>
        <dbReference type="ChEBI" id="CHEBI:15377"/>
        <dbReference type="ChEBI" id="CHEBI:29805"/>
        <dbReference type="ChEBI" id="CHEBI:43474"/>
        <dbReference type="ChEBI" id="CHEBI:58033"/>
        <dbReference type="EC" id="3.1.3.18"/>
    </reaction>
</comment>
<comment type="similarity">
    <text evidence="3">Belongs to the HAD-like hydrolase superfamily. CbbY/CbbZ/Gph/YieH family.</text>
</comment>
<dbReference type="SUPFAM" id="SSF56784">
    <property type="entry name" value="HAD-like"/>
    <property type="match status" value="1"/>
</dbReference>
<dbReference type="InterPro" id="IPR050155">
    <property type="entry name" value="HAD-like_hydrolase_sf"/>
</dbReference>
<keyword evidence="6" id="KW-1185">Reference proteome</keyword>
<dbReference type="GO" id="GO:0005829">
    <property type="term" value="C:cytosol"/>
    <property type="evidence" value="ECO:0007669"/>
    <property type="project" value="TreeGrafter"/>
</dbReference>
<evidence type="ECO:0000313" key="5">
    <source>
        <dbReference type="EMBL" id="ALA60976.1"/>
    </source>
</evidence>
<dbReference type="KEGG" id="nmv:NITMOv2_4604"/>
<proteinExistence type="inferred from homology"/>
<evidence type="ECO:0000313" key="6">
    <source>
        <dbReference type="Proteomes" id="UP000069205"/>
    </source>
</evidence>
<dbReference type="SFLD" id="SFLDG01129">
    <property type="entry name" value="C1.5:_HAD__Beta-PGM__Phosphata"/>
    <property type="match status" value="1"/>
</dbReference>
<protein>
    <recommendedName>
        <fullName evidence="4">phosphoglycolate phosphatase</fullName>
        <ecNumber evidence="4">3.1.3.18</ecNumber>
    </recommendedName>
</protein>
<sequence length="216" mass="24073">MMRKTPVDLLIFDLDGTLIESKWDIARSVNLTLAELGLPERSLEEIFGFVGDGVKRLLRLAVGEAHEDRYEQALKVFRGHYLEHCLDRTVFYPGIEPMLRHFAGKEKAVATNKSIEYTRVILDGLGAHHFPVVVGGDNGFGLKPEPGMLLHIMKQVGAAPERTVLIGDSTNDINGGHNAGIRVCAVGYGMGNRAKMEACQPEWFIERPEQLMEIFE</sequence>
<dbReference type="InterPro" id="IPR023198">
    <property type="entry name" value="PGP-like_dom2"/>
</dbReference>
<dbReference type="NCBIfam" id="TIGR01509">
    <property type="entry name" value="HAD-SF-IA-v3"/>
    <property type="match status" value="1"/>
</dbReference>
<dbReference type="Gene3D" id="1.10.150.240">
    <property type="entry name" value="Putative phosphatase, domain 2"/>
    <property type="match status" value="1"/>
</dbReference>
<dbReference type="InterPro" id="IPR041492">
    <property type="entry name" value="HAD_2"/>
</dbReference>
<dbReference type="InterPro" id="IPR036412">
    <property type="entry name" value="HAD-like_sf"/>
</dbReference>
<dbReference type="STRING" id="42253.NITMOv2_4604"/>
<gene>
    <name evidence="5" type="ORF">NITMOv2_4604</name>
</gene>
<organism evidence="5 6">
    <name type="scientific">Nitrospira moscoviensis</name>
    <dbReference type="NCBI Taxonomy" id="42253"/>
    <lineage>
        <taxon>Bacteria</taxon>
        <taxon>Pseudomonadati</taxon>
        <taxon>Nitrospirota</taxon>
        <taxon>Nitrospiria</taxon>
        <taxon>Nitrospirales</taxon>
        <taxon>Nitrospiraceae</taxon>
        <taxon>Nitrospira</taxon>
    </lineage>
</organism>
<dbReference type="GO" id="GO:0008967">
    <property type="term" value="F:phosphoglycolate phosphatase activity"/>
    <property type="evidence" value="ECO:0007669"/>
    <property type="project" value="UniProtKB-EC"/>
</dbReference>
<dbReference type="AlphaFoldDB" id="A0A0K2GJ61"/>
<dbReference type="PATRIC" id="fig|42253.5.peg.4542"/>
<keyword evidence="5" id="KW-0378">Hydrolase</keyword>
<dbReference type="GO" id="GO:0006281">
    <property type="term" value="P:DNA repair"/>
    <property type="evidence" value="ECO:0007669"/>
    <property type="project" value="TreeGrafter"/>
</dbReference>
<dbReference type="InterPro" id="IPR023214">
    <property type="entry name" value="HAD_sf"/>
</dbReference>
<dbReference type="Proteomes" id="UP000069205">
    <property type="component" value="Chromosome"/>
</dbReference>
<dbReference type="Gene3D" id="3.40.50.1000">
    <property type="entry name" value="HAD superfamily/HAD-like"/>
    <property type="match status" value="1"/>
</dbReference>
<dbReference type="EMBL" id="CP011801">
    <property type="protein sequence ID" value="ALA60976.1"/>
    <property type="molecule type" value="Genomic_DNA"/>
</dbReference>
<evidence type="ECO:0000256" key="2">
    <source>
        <dbReference type="ARBA" id="ARBA00004818"/>
    </source>
</evidence>
<evidence type="ECO:0000256" key="4">
    <source>
        <dbReference type="ARBA" id="ARBA00013078"/>
    </source>
</evidence>
<dbReference type="InterPro" id="IPR006439">
    <property type="entry name" value="HAD-SF_hydro_IA"/>
</dbReference>